<evidence type="ECO:0008006" key="3">
    <source>
        <dbReference type="Google" id="ProtNLM"/>
    </source>
</evidence>
<comment type="caution">
    <text evidence="1">The sequence shown here is derived from an EMBL/GenBank/DDBJ whole genome shotgun (WGS) entry which is preliminary data.</text>
</comment>
<evidence type="ECO:0000313" key="1">
    <source>
        <dbReference type="EMBL" id="OIK03770.1"/>
    </source>
</evidence>
<accession>A0A1S2QCC7</accession>
<organism evidence="1 2">
    <name type="scientific">Streptomyces monashensis</name>
    <dbReference type="NCBI Taxonomy" id="1678012"/>
    <lineage>
        <taxon>Bacteria</taxon>
        <taxon>Bacillati</taxon>
        <taxon>Actinomycetota</taxon>
        <taxon>Actinomycetes</taxon>
        <taxon>Kitasatosporales</taxon>
        <taxon>Streptomycetaceae</taxon>
        <taxon>Streptomyces</taxon>
    </lineage>
</organism>
<name>A0A1S2QCC7_9ACTN</name>
<dbReference type="RefSeq" id="WP_071382486.1">
    <property type="nucleotide sequence ID" value="NZ_MLYO01000034.1"/>
</dbReference>
<dbReference type="Proteomes" id="UP000179642">
    <property type="component" value="Unassembled WGS sequence"/>
</dbReference>
<gene>
    <name evidence="1" type="ORF">BIV23_20890</name>
</gene>
<dbReference type="OrthoDB" id="9796999at2"/>
<reference evidence="1 2" key="1">
    <citation type="submission" date="2016-10" db="EMBL/GenBank/DDBJ databases">
        <title>Genome sequence of Streptomyces sp. MUSC 1.</title>
        <authorList>
            <person name="Lee L.-H."/>
            <person name="Ser H.-L."/>
            <person name="Law J.W.-F."/>
        </authorList>
    </citation>
    <scope>NUCLEOTIDE SEQUENCE [LARGE SCALE GENOMIC DNA]</scope>
    <source>
        <strain evidence="1 2">MUSC 1</strain>
    </source>
</reference>
<evidence type="ECO:0000313" key="2">
    <source>
        <dbReference type="Proteomes" id="UP000179642"/>
    </source>
</evidence>
<proteinExistence type="predicted"/>
<dbReference type="AlphaFoldDB" id="A0A1S2QCC7"/>
<dbReference type="Pfam" id="PF13376">
    <property type="entry name" value="OmdA"/>
    <property type="match status" value="1"/>
</dbReference>
<sequence>MSEGSRGAADPVLSFATQEEWERWLEEHHAEVPGIWFRIPRSGSGVEGVDYATALESALCFGWIDGQKRKLDERHWLQRFTPRRPGSRWSQINRAKATALIELGRMRPAGLREVERARADGRWEAAYPGQSRATVPDDLRAALDAVPAARDFFATLDSRNRYSILHRVEAAKKPQTRAARIEKFVAMLAEEKKIYP</sequence>
<keyword evidence="2" id="KW-1185">Reference proteome</keyword>
<protein>
    <recommendedName>
        <fullName evidence="3">Bacteriocin-protection protein</fullName>
    </recommendedName>
</protein>
<dbReference type="EMBL" id="MLYO01000034">
    <property type="protein sequence ID" value="OIK03770.1"/>
    <property type="molecule type" value="Genomic_DNA"/>
</dbReference>